<keyword evidence="1" id="KW-0802">TPR repeat</keyword>
<dbReference type="SMART" id="SM00028">
    <property type="entry name" value="TPR"/>
    <property type="match status" value="4"/>
</dbReference>
<dbReference type="EMBL" id="BAABRP010000002">
    <property type="protein sequence ID" value="GAA5512282.1"/>
    <property type="molecule type" value="Genomic_DNA"/>
</dbReference>
<reference evidence="2 3" key="1">
    <citation type="submission" date="2024-02" db="EMBL/GenBank/DDBJ databases">
        <title>Deinococcus carri NBRC 110142.</title>
        <authorList>
            <person name="Ichikawa N."/>
            <person name="Katano-Makiyama Y."/>
            <person name="Hidaka K."/>
        </authorList>
    </citation>
    <scope>NUCLEOTIDE SEQUENCE [LARGE SCALE GENOMIC DNA]</scope>
    <source>
        <strain evidence="2 3">NBRC 110142</strain>
    </source>
</reference>
<dbReference type="InterPro" id="IPR019734">
    <property type="entry name" value="TPR_rpt"/>
</dbReference>
<dbReference type="SUPFAM" id="SSF48452">
    <property type="entry name" value="TPR-like"/>
    <property type="match status" value="1"/>
</dbReference>
<sequence>MKLIPRERLLGALWQRDPPRVVLLLGPSGYGKTILMAQAAEAAEFCLCLDLREIEGDAHSLVEEIAEALLDAHPDVARELRQGNGERTLPAKRAAKTLGRLPPALFLVDHAERLRADSEAWLVELIRTLPSQHRMIIAGRTLDSFEVPYLVATQDVRVIGPEQLAFDDDELRLLTAGTPRAPDPATLQQLHGWPLGVALAVTGAYGQSAAELLRGLLRALPHDLQRTLPHLAPYDTWTDSLPQSLGLDVPDNWLGTLLMARWPLLQNGQGGFNPHTVVLGVLEEQLRRDAKEWQLAYRQAAERALAQGRPLHAFQLLLNVNLTDEATQLAERAAPTLMGRGQFLVMRQALGQLPKEVITRSPVLAMHYGVALIETEQLQAGMAYLQMLAERPETRVQVLPALAHGLFLQARMLDAKGLIDEAKEHLEHYSVEQRLELMSAEGNLLREMGHSEQGLERLLEAARLAERNNAEKALGIAMVGLNVGYLRLSKVDEAMNAAKKAHLIFERLGMVGRLPIPLLNTAILHAARDELTPAKELLYRALKIAEEQQARSLTSVYFALGGVYLKEGQTEEAVSYFMKSVERARVSGRPDRQYLAEILLSEALRAQFHQVDADRHLGLAESLLELHPQLKENTTLGGLIRFQQGQRAYAQGFKEEATSHFRAVPTHAGEIGEWAARASLYCALIAYEQGMLTEEHIRTFMERHRQQQSRRYLSPDLAVTRPVLREAVRRGWFVPELQEFAFGQVQDQRHRLSIKTLGTLTVTLDDEPLPLIGSNVTRAQELMALMALVPPATASELQRILIGEKKGDHRNALSTVRQSLARATCLRDPVVQDAARRYKYNDELDVRTDIDELRRATRMRNILALRKLLGQGTDFLPGIDSAWAADLRETEIPDVLCAAYEVLGAEALERHAFTEALRYYEAVQHLSPTEKILRTIIEIHRALGDSVKVQHTERELQILFPH</sequence>
<feature type="repeat" description="TPR" evidence="1">
    <location>
        <begin position="554"/>
        <end position="587"/>
    </location>
</feature>
<gene>
    <name evidence="2" type="primary">malT_1</name>
    <name evidence="2" type="ORF">Dcar01_00996</name>
</gene>
<dbReference type="Proteomes" id="UP001401887">
    <property type="component" value="Unassembled WGS sequence"/>
</dbReference>
<dbReference type="Gene3D" id="3.40.50.300">
    <property type="entry name" value="P-loop containing nucleotide triphosphate hydrolases"/>
    <property type="match status" value="1"/>
</dbReference>
<dbReference type="Gene3D" id="1.25.40.10">
    <property type="entry name" value="Tetratricopeptide repeat domain"/>
    <property type="match status" value="1"/>
</dbReference>
<comment type="caution">
    <text evidence="2">The sequence shown here is derived from an EMBL/GenBank/DDBJ whole genome shotgun (WGS) entry which is preliminary data.</text>
</comment>
<dbReference type="PROSITE" id="PS50005">
    <property type="entry name" value="TPR"/>
    <property type="match status" value="1"/>
</dbReference>
<protein>
    <submittedName>
        <fullName evidence="2">HTH-type transcriptional regulator MalT</fullName>
    </submittedName>
</protein>
<organism evidence="2 3">
    <name type="scientific">Deinococcus carri</name>
    <dbReference type="NCBI Taxonomy" id="1211323"/>
    <lineage>
        <taxon>Bacteria</taxon>
        <taxon>Thermotogati</taxon>
        <taxon>Deinococcota</taxon>
        <taxon>Deinococci</taxon>
        <taxon>Deinococcales</taxon>
        <taxon>Deinococcaceae</taxon>
        <taxon>Deinococcus</taxon>
    </lineage>
</organism>
<dbReference type="InterPro" id="IPR027417">
    <property type="entry name" value="P-loop_NTPase"/>
</dbReference>
<dbReference type="SUPFAM" id="SSF52540">
    <property type="entry name" value="P-loop containing nucleoside triphosphate hydrolases"/>
    <property type="match status" value="1"/>
</dbReference>
<name>A0ABP9W4J4_9DEIO</name>
<dbReference type="InterPro" id="IPR011990">
    <property type="entry name" value="TPR-like_helical_dom_sf"/>
</dbReference>
<accession>A0ABP9W4J4</accession>
<proteinExistence type="predicted"/>
<evidence type="ECO:0000256" key="1">
    <source>
        <dbReference type="PROSITE-ProRule" id="PRU00339"/>
    </source>
</evidence>
<keyword evidence="3" id="KW-1185">Reference proteome</keyword>
<evidence type="ECO:0000313" key="2">
    <source>
        <dbReference type="EMBL" id="GAA5512282.1"/>
    </source>
</evidence>
<evidence type="ECO:0000313" key="3">
    <source>
        <dbReference type="Proteomes" id="UP001401887"/>
    </source>
</evidence>
<dbReference type="RefSeq" id="WP_345461883.1">
    <property type="nucleotide sequence ID" value="NZ_BAABRP010000002.1"/>
</dbReference>